<accession>A0AAD4PJH0</accession>
<gene>
    <name evidence="2" type="ORF">KR093_006701</name>
</gene>
<evidence type="ECO:0000313" key="2">
    <source>
        <dbReference type="EMBL" id="KAH8365871.1"/>
    </source>
</evidence>
<protein>
    <submittedName>
        <fullName evidence="2">Uncharacterized protein</fullName>
    </submittedName>
</protein>
<feature type="region of interest" description="Disordered" evidence="1">
    <location>
        <begin position="77"/>
        <end position="102"/>
    </location>
</feature>
<dbReference type="AlphaFoldDB" id="A0AAD4PJH0"/>
<name>A0AAD4PJH0_9MUSC</name>
<feature type="region of interest" description="Disordered" evidence="1">
    <location>
        <begin position="1"/>
        <end position="29"/>
    </location>
</feature>
<proteinExistence type="predicted"/>
<dbReference type="EMBL" id="JAJJHW010002774">
    <property type="protein sequence ID" value="KAH8365871.1"/>
    <property type="molecule type" value="Genomic_DNA"/>
</dbReference>
<comment type="caution">
    <text evidence="2">The sequence shown here is derived from an EMBL/GenBank/DDBJ whole genome shotgun (WGS) entry which is preliminary data.</text>
</comment>
<evidence type="ECO:0000313" key="3">
    <source>
        <dbReference type="Proteomes" id="UP001200034"/>
    </source>
</evidence>
<reference evidence="2" key="1">
    <citation type="journal article" date="2021" name="Mol. Ecol. Resour.">
        <title>Phylogenomic analyses of the genus Drosophila reveals genomic signals of climate adaptation.</title>
        <authorList>
            <person name="Li F."/>
            <person name="Rane R.V."/>
            <person name="Luria V."/>
            <person name="Xiong Z."/>
            <person name="Chen J."/>
            <person name="Li Z."/>
            <person name="Catullo R.A."/>
            <person name="Griffin P.C."/>
            <person name="Schiffer M."/>
            <person name="Pearce S."/>
            <person name="Lee S.F."/>
            <person name="McElroy K."/>
            <person name="Stocker A."/>
            <person name="Shirriffs J."/>
            <person name="Cockerell F."/>
            <person name="Coppin C."/>
            <person name="Sgro C.M."/>
            <person name="Karger A."/>
            <person name="Cain J.W."/>
            <person name="Weber J.A."/>
            <person name="Santpere G."/>
            <person name="Kirschner M.W."/>
            <person name="Hoffmann A.A."/>
            <person name="Oakeshott J.G."/>
            <person name="Zhang G."/>
        </authorList>
    </citation>
    <scope>NUCLEOTIDE SEQUENCE</scope>
    <source>
        <strain evidence="2">BGI-SZ-2011g</strain>
    </source>
</reference>
<dbReference type="Proteomes" id="UP001200034">
    <property type="component" value="Unassembled WGS sequence"/>
</dbReference>
<sequence>MADSFSSWMSTPSTLANNGEDDEQGSELFTQQRLFGPRLSFFQNELSNLSQLAKLYHNIPVYGNGPLTDDEKREIARRNNGFVNDPADVDNQQEDVQRNANE</sequence>
<organism evidence="2 3">
    <name type="scientific">Drosophila rubida</name>
    <dbReference type="NCBI Taxonomy" id="30044"/>
    <lineage>
        <taxon>Eukaryota</taxon>
        <taxon>Metazoa</taxon>
        <taxon>Ecdysozoa</taxon>
        <taxon>Arthropoda</taxon>
        <taxon>Hexapoda</taxon>
        <taxon>Insecta</taxon>
        <taxon>Pterygota</taxon>
        <taxon>Neoptera</taxon>
        <taxon>Endopterygota</taxon>
        <taxon>Diptera</taxon>
        <taxon>Brachycera</taxon>
        <taxon>Muscomorpha</taxon>
        <taxon>Ephydroidea</taxon>
        <taxon>Drosophilidae</taxon>
        <taxon>Drosophila</taxon>
    </lineage>
</organism>
<feature type="compositionally biased region" description="Polar residues" evidence="1">
    <location>
        <begin position="1"/>
        <end position="17"/>
    </location>
</feature>
<evidence type="ECO:0000256" key="1">
    <source>
        <dbReference type="SAM" id="MobiDB-lite"/>
    </source>
</evidence>
<keyword evidence="3" id="KW-1185">Reference proteome</keyword>